<protein>
    <submittedName>
        <fullName evidence="2">Fir</fullName>
    </submittedName>
</protein>
<dbReference type="EMBL" id="EU661367">
    <property type="protein sequence ID" value="ACF77015.1"/>
    <property type="molecule type" value="Genomic_DNA"/>
</dbReference>
<feature type="compositionally biased region" description="Basic and acidic residues" evidence="1">
    <location>
        <begin position="73"/>
        <end position="86"/>
    </location>
</feature>
<dbReference type="PATRIC" id="fig|40335.7.peg.2494"/>
<accession>D6BJP2</accession>
<proteinExistence type="predicted"/>
<dbReference type="AlphaFoldDB" id="D6BJP2"/>
<feature type="region of interest" description="Disordered" evidence="1">
    <location>
        <begin position="73"/>
        <end position="115"/>
    </location>
</feature>
<reference evidence="3 4" key="2">
    <citation type="submission" date="2015-11" db="EMBL/GenBank/DDBJ databases">
        <title>Genomic analysis of 38 Legionella species identifies large and diverse effector repertoires.</title>
        <authorList>
            <person name="Burstein D."/>
            <person name="Amaro F."/>
            <person name="Zusman T."/>
            <person name="Lifshitz Z."/>
            <person name="Cohen O."/>
            <person name="Gilbert J.A."/>
            <person name="Pupko T."/>
            <person name="Shuman H.A."/>
            <person name="Segal G."/>
        </authorList>
    </citation>
    <scope>NUCLEOTIDE SEQUENCE [LARGE SCALE GENOMIC DNA]</scope>
    <source>
        <strain evidence="3 4">ATCC 49180</strain>
    </source>
</reference>
<dbReference type="RefSeq" id="WP_058521444.1">
    <property type="nucleotide sequence ID" value="NZ_CAAAIP010000003.1"/>
</dbReference>
<evidence type="ECO:0000313" key="4">
    <source>
        <dbReference type="Proteomes" id="UP000054693"/>
    </source>
</evidence>
<dbReference type="STRING" id="40335.Ltuc_2337"/>
<sequence>MTTTFFKKEEDERHIKAIADTMSRMEKALENTGGKGLDDVKNGSNYVGVIDVVVDAPPKDAKQVFEAEKQKLEAMKEQKAAPDHSSIKQSIQGTRQQNQMEDIELDASESNSFEI</sequence>
<dbReference type="EMBL" id="LNZA01000001">
    <property type="protein sequence ID" value="KTD74490.1"/>
    <property type="molecule type" value="Genomic_DNA"/>
</dbReference>
<evidence type="ECO:0000313" key="2">
    <source>
        <dbReference type="EMBL" id="ACF77015.1"/>
    </source>
</evidence>
<name>D6BJP2_9GAMM</name>
<gene>
    <name evidence="2" type="primary">fir</name>
    <name evidence="3" type="ORF">Ltuc_2337</name>
</gene>
<keyword evidence="4" id="KW-1185">Reference proteome</keyword>
<reference evidence="2" key="1">
    <citation type="submission" date="2008-04" db="EMBL/GenBank/DDBJ databases">
        <title>The Legionella tucsonensis Fir-IcmQ region.</title>
        <authorList>
            <person name="Kaplan-Zeevi M."/>
            <person name="Segal G."/>
        </authorList>
    </citation>
    <scope>NUCLEOTIDE SEQUENCE</scope>
</reference>
<evidence type="ECO:0000256" key="1">
    <source>
        <dbReference type="SAM" id="MobiDB-lite"/>
    </source>
</evidence>
<dbReference type="Proteomes" id="UP000054693">
    <property type="component" value="Unassembled WGS sequence"/>
</dbReference>
<organism evidence="2">
    <name type="scientific">Legionella tucsonensis</name>
    <dbReference type="NCBI Taxonomy" id="40335"/>
    <lineage>
        <taxon>Bacteria</taxon>
        <taxon>Pseudomonadati</taxon>
        <taxon>Pseudomonadota</taxon>
        <taxon>Gammaproteobacteria</taxon>
        <taxon>Legionellales</taxon>
        <taxon>Legionellaceae</taxon>
        <taxon>Legionella</taxon>
    </lineage>
</organism>
<evidence type="ECO:0000313" key="3">
    <source>
        <dbReference type="EMBL" id="KTD74490.1"/>
    </source>
</evidence>
<feature type="compositionally biased region" description="Polar residues" evidence="1">
    <location>
        <begin position="87"/>
        <end position="100"/>
    </location>
</feature>